<evidence type="ECO:0000259" key="12">
    <source>
        <dbReference type="SMART" id="SM00746"/>
    </source>
</evidence>
<dbReference type="InterPro" id="IPR023214">
    <property type="entry name" value="HAD_sf"/>
</dbReference>
<comment type="subcellular location">
    <subcellularLocation>
        <location evidence="1">Cell membrane</location>
        <topology evidence="1">Multi-pass membrane protein</topology>
    </subcellularLocation>
</comment>
<dbReference type="FunFam" id="2.70.150.10:FF:000020">
    <property type="entry name" value="Copper-exporting P-type ATPase A"/>
    <property type="match status" value="1"/>
</dbReference>
<dbReference type="InterPro" id="IPR007029">
    <property type="entry name" value="YHS_dom"/>
</dbReference>
<dbReference type="SUPFAM" id="SSF81660">
    <property type="entry name" value="Metal cation-transporting ATPase, ATP-binding domain N"/>
    <property type="match status" value="1"/>
</dbReference>
<dbReference type="InterPro" id="IPR036412">
    <property type="entry name" value="HAD-like_sf"/>
</dbReference>
<dbReference type="SUPFAM" id="SSF81665">
    <property type="entry name" value="Calcium ATPase, transmembrane domain M"/>
    <property type="match status" value="1"/>
</dbReference>
<dbReference type="InterPro" id="IPR044492">
    <property type="entry name" value="P_typ_ATPase_HD_dom"/>
</dbReference>
<feature type="transmembrane region" description="Helical" evidence="11">
    <location>
        <begin position="713"/>
        <end position="732"/>
    </location>
</feature>
<feature type="transmembrane region" description="Helical" evidence="11">
    <location>
        <begin position="397"/>
        <end position="420"/>
    </location>
</feature>
<dbReference type="GO" id="GO:0005524">
    <property type="term" value="F:ATP binding"/>
    <property type="evidence" value="ECO:0007669"/>
    <property type="project" value="UniProtKB-UniRule"/>
</dbReference>
<dbReference type="SUPFAM" id="SSF81653">
    <property type="entry name" value="Calcium ATPase, transduction domain A"/>
    <property type="match status" value="1"/>
</dbReference>
<keyword evidence="8" id="KW-1278">Translocase</keyword>
<dbReference type="InterPro" id="IPR045800">
    <property type="entry name" value="HMBD"/>
</dbReference>
<gene>
    <name evidence="13" type="ORF">SAMN04487956_10213</name>
</gene>
<feature type="domain" description="TRASH" evidence="12">
    <location>
        <begin position="11"/>
        <end position="49"/>
    </location>
</feature>
<dbReference type="RefSeq" id="WP_139233883.1">
    <property type="nucleotide sequence ID" value="NZ_FPAQ01000002.1"/>
</dbReference>
<dbReference type="Gene3D" id="3.40.50.1000">
    <property type="entry name" value="HAD superfamily/HAD-like"/>
    <property type="match status" value="1"/>
</dbReference>
<dbReference type="PRINTS" id="PR00119">
    <property type="entry name" value="CATATPASE"/>
</dbReference>
<dbReference type="Gene3D" id="1.10.620.20">
    <property type="entry name" value="Ribonucleotide Reductase, subunit A"/>
    <property type="match status" value="1"/>
</dbReference>
<feature type="transmembrane region" description="Helical" evidence="11">
    <location>
        <begin position="176"/>
        <end position="203"/>
    </location>
</feature>
<dbReference type="InterPro" id="IPR023298">
    <property type="entry name" value="ATPase_P-typ_TM_dom_sf"/>
</dbReference>
<evidence type="ECO:0000313" key="14">
    <source>
        <dbReference type="Proteomes" id="UP000199594"/>
    </source>
</evidence>
<dbReference type="PANTHER" id="PTHR43520">
    <property type="entry name" value="ATP7, ISOFORM B"/>
    <property type="match status" value="1"/>
</dbReference>
<dbReference type="Gene3D" id="2.70.150.10">
    <property type="entry name" value="Calcium-transporting ATPase, cytoplasmic transduction domain A"/>
    <property type="match status" value="1"/>
</dbReference>
<evidence type="ECO:0000256" key="4">
    <source>
        <dbReference type="ARBA" id="ARBA00022692"/>
    </source>
</evidence>
<protein>
    <submittedName>
        <fullName evidence="13">Cu+-exporting ATPase</fullName>
    </submittedName>
</protein>
<dbReference type="GO" id="GO:0005886">
    <property type="term" value="C:plasma membrane"/>
    <property type="evidence" value="ECO:0007669"/>
    <property type="project" value="UniProtKB-SubCell"/>
</dbReference>
<dbReference type="GO" id="GO:0016887">
    <property type="term" value="F:ATP hydrolysis activity"/>
    <property type="evidence" value="ECO:0007669"/>
    <property type="project" value="InterPro"/>
</dbReference>
<dbReference type="PROSITE" id="PS00154">
    <property type="entry name" value="ATPASE_E1_E2"/>
    <property type="match status" value="1"/>
</dbReference>
<feature type="transmembrane region" description="Helical" evidence="11">
    <location>
        <begin position="738"/>
        <end position="760"/>
    </location>
</feature>
<evidence type="ECO:0000256" key="9">
    <source>
        <dbReference type="ARBA" id="ARBA00022989"/>
    </source>
</evidence>
<dbReference type="InterPro" id="IPR012348">
    <property type="entry name" value="RNR-like"/>
</dbReference>
<evidence type="ECO:0000256" key="10">
    <source>
        <dbReference type="ARBA" id="ARBA00023136"/>
    </source>
</evidence>
<keyword evidence="6 11" id="KW-0547">Nucleotide-binding</keyword>
<dbReference type="OrthoDB" id="9814270at2"/>
<dbReference type="Pfam" id="PF04945">
    <property type="entry name" value="YHS"/>
    <property type="match status" value="1"/>
</dbReference>
<keyword evidence="3 11" id="KW-1003">Cell membrane</keyword>
<sequence length="770" mass="81799">MTQEHADKVTDPVCGMQVDPHETAHRTTHADTTWYFCSARCREKFEADPESYLGDRPSAESAPPGTIYTCPMHPEVRQEGPGDCPICGMALEPETVSADTGPSEELKDMTRRFWIGLALALPVLVLEMGGHLVDLDHLMAPQVSNWIQLVLATPVVAWAGWPFFVRGWRSVVRRSLNMFTLISIGTGAALVYSLLATIVPGIFPATFRQADGSVAVYFEASAVIVVLVLLGQVLELRAREKTSGAIRALLDLAPATARSLDEQGQEEEVSLDQVQVGDRLRVRPGDKVPLDGEVLEGRSNIDESMVTGEPLAVRKAAGDGVIGGSINGQGSFIMRADKVGRDTMLSQIVQMVASAQRSRAPIQGLADKVAGVFVPVVILVAVLAFIAWSLWGPAPPMAFGLIAAVSVLIIACPCALGLATPMSIMVGVGRGAQAGVLIRDAEALERLEKVDTVVVDKTGTLTEGKPRVTELRPVEGGDATDLLRLAAGLERGSEHPLAQAIVERAREEGLELSEATDFDSPNGKGVVGRIGDHRVALGNRLLMESEAVNLAELEDEAERLRGDGATVIFAAVDGRLAGLVAIADPVKETTEEAIRALQADGLRVVMLTGDNRTSAEAVARRLGIYEVEAEVLPEDKGRVVQRLRDEGRIVVMAGDGVNDAPALATADVGMAMGTGTDVAIESAGVTLLRGDLTGIVEAHRLSRATMRNIRQNLFFAFVYNAVGVPIAAGVLYPFTGLLLSPIIAAAAMSLSSVSVIANALRLRMIALKAS</sequence>
<dbReference type="SMART" id="SM00746">
    <property type="entry name" value="TRASH"/>
    <property type="match status" value="1"/>
</dbReference>
<comment type="similarity">
    <text evidence="2 11">Belongs to the cation transport ATPase (P-type) (TC 3.A.3) family. Type IB subfamily.</text>
</comment>
<evidence type="ECO:0000256" key="11">
    <source>
        <dbReference type="RuleBase" id="RU362081"/>
    </source>
</evidence>
<evidence type="ECO:0000256" key="3">
    <source>
        <dbReference type="ARBA" id="ARBA00022475"/>
    </source>
</evidence>
<dbReference type="InterPro" id="IPR027256">
    <property type="entry name" value="P-typ_ATPase_IB"/>
</dbReference>
<dbReference type="InterPro" id="IPR059000">
    <property type="entry name" value="ATPase_P-type_domA"/>
</dbReference>
<keyword evidence="5 11" id="KW-0479">Metal-binding</keyword>
<evidence type="ECO:0000256" key="2">
    <source>
        <dbReference type="ARBA" id="ARBA00006024"/>
    </source>
</evidence>
<dbReference type="GO" id="GO:0005507">
    <property type="term" value="F:copper ion binding"/>
    <property type="evidence" value="ECO:0007669"/>
    <property type="project" value="TreeGrafter"/>
</dbReference>
<dbReference type="GO" id="GO:0043682">
    <property type="term" value="F:P-type divalent copper transporter activity"/>
    <property type="evidence" value="ECO:0007669"/>
    <property type="project" value="TreeGrafter"/>
</dbReference>
<dbReference type="Pfam" id="PF00702">
    <property type="entry name" value="Hydrolase"/>
    <property type="match status" value="1"/>
</dbReference>
<dbReference type="PRINTS" id="PR00943">
    <property type="entry name" value="CUATPASE"/>
</dbReference>
<dbReference type="GO" id="GO:0060003">
    <property type="term" value="P:copper ion export"/>
    <property type="evidence" value="ECO:0007669"/>
    <property type="project" value="UniProtKB-ARBA"/>
</dbReference>
<dbReference type="PANTHER" id="PTHR43520:SF8">
    <property type="entry name" value="P-TYPE CU(+) TRANSPORTER"/>
    <property type="match status" value="1"/>
</dbReference>
<feature type="transmembrane region" description="Helical" evidence="11">
    <location>
        <begin position="113"/>
        <end position="133"/>
    </location>
</feature>
<dbReference type="SFLD" id="SFLDS00003">
    <property type="entry name" value="Haloacid_Dehalogenase"/>
    <property type="match status" value="1"/>
</dbReference>
<dbReference type="Gene3D" id="3.40.1110.10">
    <property type="entry name" value="Calcium-transporting ATPase, cytoplasmic domain N"/>
    <property type="match status" value="1"/>
</dbReference>
<accession>A0A1I6XA09</accession>
<feature type="transmembrane region" description="Helical" evidence="11">
    <location>
        <begin position="215"/>
        <end position="234"/>
    </location>
</feature>
<organism evidence="13 14">
    <name type="scientific">Halomonas saccharevitans</name>
    <dbReference type="NCBI Taxonomy" id="416872"/>
    <lineage>
        <taxon>Bacteria</taxon>
        <taxon>Pseudomonadati</taxon>
        <taxon>Pseudomonadota</taxon>
        <taxon>Gammaproteobacteria</taxon>
        <taxon>Oceanospirillales</taxon>
        <taxon>Halomonadaceae</taxon>
        <taxon>Halomonas</taxon>
    </lineage>
</organism>
<feature type="transmembrane region" description="Helical" evidence="11">
    <location>
        <begin position="369"/>
        <end position="391"/>
    </location>
</feature>
<dbReference type="NCBIfam" id="TIGR01494">
    <property type="entry name" value="ATPase_P-type"/>
    <property type="match status" value="1"/>
</dbReference>
<dbReference type="GO" id="GO:0016491">
    <property type="term" value="F:oxidoreductase activity"/>
    <property type="evidence" value="ECO:0007669"/>
    <property type="project" value="InterPro"/>
</dbReference>
<dbReference type="GO" id="GO:0055070">
    <property type="term" value="P:copper ion homeostasis"/>
    <property type="evidence" value="ECO:0007669"/>
    <property type="project" value="TreeGrafter"/>
</dbReference>
<dbReference type="SUPFAM" id="SSF56784">
    <property type="entry name" value="HAD-like"/>
    <property type="match status" value="1"/>
</dbReference>
<evidence type="ECO:0000256" key="5">
    <source>
        <dbReference type="ARBA" id="ARBA00022723"/>
    </source>
</evidence>
<dbReference type="InterPro" id="IPR008250">
    <property type="entry name" value="ATPase_P-typ_transduc_dom_A_sf"/>
</dbReference>
<evidence type="ECO:0000313" key="13">
    <source>
        <dbReference type="EMBL" id="SFT35135.1"/>
    </source>
</evidence>
<evidence type="ECO:0000256" key="8">
    <source>
        <dbReference type="ARBA" id="ARBA00022967"/>
    </source>
</evidence>
<evidence type="ECO:0000256" key="6">
    <source>
        <dbReference type="ARBA" id="ARBA00022741"/>
    </source>
</evidence>
<keyword evidence="9 11" id="KW-1133">Transmembrane helix</keyword>
<dbReference type="InterPro" id="IPR011017">
    <property type="entry name" value="TRASH_dom"/>
</dbReference>
<keyword evidence="4 11" id="KW-0812">Transmembrane</keyword>
<dbReference type="NCBIfam" id="TIGR01511">
    <property type="entry name" value="ATPase-IB1_Cu"/>
    <property type="match status" value="1"/>
</dbReference>
<dbReference type="InterPro" id="IPR009078">
    <property type="entry name" value="Ferritin-like_SF"/>
</dbReference>
<reference evidence="13 14" key="1">
    <citation type="submission" date="2016-10" db="EMBL/GenBank/DDBJ databases">
        <authorList>
            <person name="de Groot N.N."/>
        </authorList>
    </citation>
    <scope>NUCLEOTIDE SEQUENCE [LARGE SCALE GENOMIC DNA]</scope>
    <source>
        <strain evidence="13 14">CGMCC 1.6493</strain>
    </source>
</reference>
<dbReference type="SUPFAM" id="SSF47240">
    <property type="entry name" value="Ferritin-like"/>
    <property type="match status" value="1"/>
</dbReference>
<dbReference type="InterPro" id="IPR023299">
    <property type="entry name" value="ATPase_P-typ_cyto_dom_N"/>
</dbReference>
<keyword evidence="10 11" id="KW-0472">Membrane</keyword>
<dbReference type="Pfam" id="PF00122">
    <property type="entry name" value="E1-E2_ATPase"/>
    <property type="match status" value="1"/>
</dbReference>
<name>A0A1I6XA09_9GAMM</name>
<feature type="transmembrane region" description="Helical" evidence="11">
    <location>
        <begin position="145"/>
        <end position="164"/>
    </location>
</feature>
<dbReference type="Proteomes" id="UP000199594">
    <property type="component" value="Unassembled WGS sequence"/>
</dbReference>
<dbReference type="InterPro" id="IPR018303">
    <property type="entry name" value="ATPase_P-typ_P_site"/>
</dbReference>
<dbReference type="InterPro" id="IPR001757">
    <property type="entry name" value="P_typ_ATPase"/>
</dbReference>
<dbReference type="SFLD" id="SFLDF00027">
    <property type="entry name" value="p-type_atpase"/>
    <property type="match status" value="1"/>
</dbReference>
<evidence type="ECO:0000256" key="7">
    <source>
        <dbReference type="ARBA" id="ARBA00022840"/>
    </source>
</evidence>
<keyword evidence="7 11" id="KW-0067">ATP-binding</keyword>
<dbReference type="CDD" id="cd02094">
    <property type="entry name" value="P-type_ATPase_Cu-like"/>
    <property type="match status" value="1"/>
</dbReference>
<dbReference type="AlphaFoldDB" id="A0A1I6XA09"/>
<dbReference type="Pfam" id="PF19335">
    <property type="entry name" value="HMBD"/>
    <property type="match status" value="1"/>
</dbReference>
<dbReference type="SFLD" id="SFLDG00002">
    <property type="entry name" value="C1.7:_P-type_atpase_like"/>
    <property type="match status" value="1"/>
</dbReference>
<proteinExistence type="inferred from homology"/>
<dbReference type="EMBL" id="FPAQ01000002">
    <property type="protein sequence ID" value="SFT35135.1"/>
    <property type="molecule type" value="Genomic_DNA"/>
</dbReference>
<dbReference type="NCBIfam" id="TIGR01525">
    <property type="entry name" value="ATPase-IB_hvy"/>
    <property type="match status" value="1"/>
</dbReference>
<evidence type="ECO:0000256" key="1">
    <source>
        <dbReference type="ARBA" id="ARBA00004651"/>
    </source>
</evidence>